<comment type="subcellular location">
    <subcellularLocation>
        <location evidence="1">Nucleus</location>
    </subcellularLocation>
</comment>
<evidence type="ECO:0000256" key="6">
    <source>
        <dbReference type="ARBA" id="ARBA00023242"/>
    </source>
</evidence>
<dbReference type="PANTHER" id="PTHR13581">
    <property type="entry name" value="MRG-BINDING PROTEIN"/>
    <property type="match status" value="1"/>
</dbReference>
<keyword evidence="6" id="KW-0539">Nucleus</keyword>
<dbReference type="GO" id="GO:0005634">
    <property type="term" value="C:nucleus"/>
    <property type="evidence" value="ECO:0007669"/>
    <property type="project" value="UniProtKB-SubCell"/>
</dbReference>
<evidence type="ECO:0000256" key="3">
    <source>
        <dbReference type="ARBA" id="ARBA00022853"/>
    </source>
</evidence>
<evidence type="ECO:0000256" key="4">
    <source>
        <dbReference type="ARBA" id="ARBA00023015"/>
    </source>
</evidence>
<dbReference type="GO" id="GO:0035267">
    <property type="term" value="C:NuA4 histone acetyltransferase complex"/>
    <property type="evidence" value="ECO:0007669"/>
    <property type="project" value="TreeGrafter"/>
</dbReference>
<sequence>MTERQIKATKQQHGRERLCCDLDKIVPHPSEEKSVANIFRPIDTAAMMAAVREKQELEQNLEWTAEEEAQLFLAMDGVKPVGINRHFFMACIVERLSRSLQREISSEAVWSHLRTLYNLKALDELEPPVPFVSDESEFCLPESEFSAAIAKRRQEDAERGGAAAPTGEHDSKKPETKSETTALKTSAAKTPVPSSARQDAKDGDKDDKDVKDRGETGSSKMKPKNSDNAGNHDSGPKRSQKRTRGSLSTEPGHSNASSPANTPPNGPSTKRRRI</sequence>
<keyword evidence="4" id="KW-0805">Transcription regulation</keyword>
<evidence type="ECO:0000313" key="8">
    <source>
        <dbReference type="EnsemblMetazoa" id="AARA003440-PA"/>
    </source>
</evidence>
<feature type="compositionally biased region" description="Polar residues" evidence="7">
    <location>
        <begin position="179"/>
        <end position="197"/>
    </location>
</feature>
<keyword evidence="5" id="KW-0804">Transcription</keyword>
<dbReference type="PANTHER" id="PTHR13581:SF5">
    <property type="entry name" value="MRG_MORF4L-BINDING PROTEIN"/>
    <property type="match status" value="1"/>
</dbReference>
<name>A0A182HQ97_ANOAR</name>
<keyword evidence="3" id="KW-0156">Chromatin regulator</keyword>
<keyword evidence="9" id="KW-1185">Reference proteome</keyword>
<dbReference type="GO" id="GO:0006357">
    <property type="term" value="P:regulation of transcription by RNA polymerase II"/>
    <property type="evidence" value="ECO:0007669"/>
    <property type="project" value="TreeGrafter"/>
</dbReference>
<accession>A0A182HQ97</accession>
<dbReference type="EMBL" id="APCN01003303">
    <property type="status" value="NOT_ANNOTATED_CDS"/>
    <property type="molecule type" value="Genomic_DNA"/>
</dbReference>
<dbReference type="Pfam" id="PF07904">
    <property type="entry name" value="Eaf7"/>
    <property type="match status" value="1"/>
</dbReference>
<dbReference type="VEuPathDB" id="VectorBase:AARA21_001566"/>
<reference evidence="8" key="1">
    <citation type="submission" date="2022-08" db="UniProtKB">
        <authorList>
            <consortium name="EnsemblMetazoa"/>
        </authorList>
    </citation>
    <scope>IDENTIFICATION</scope>
    <source>
        <strain evidence="8">Dongola</strain>
    </source>
</reference>
<protein>
    <submittedName>
        <fullName evidence="8">Uncharacterized protein</fullName>
    </submittedName>
</protein>
<feature type="compositionally biased region" description="Basic and acidic residues" evidence="7">
    <location>
        <begin position="198"/>
        <end position="215"/>
    </location>
</feature>
<proteinExistence type="inferred from homology"/>
<evidence type="ECO:0000256" key="1">
    <source>
        <dbReference type="ARBA" id="ARBA00004123"/>
    </source>
</evidence>
<dbReference type="EnsemblMetazoa" id="AARA003440-RA">
    <property type="protein sequence ID" value="AARA003440-PA"/>
    <property type="gene ID" value="AARA003440"/>
</dbReference>
<feature type="region of interest" description="Disordered" evidence="7">
    <location>
        <begin position="152"/>
        <end position="274"/>
    </location>
</feature>
<evidence type="ECO:0000256" key="7">
    <source>
        <dbReference type="SAM" id="MobiDB-lite"/>
    </source>
</evidence>
<dbReference type="Proteomes" id="UP000075840">
    <property type="component" value="Unassembled WGS sequence"/>
</dbReference>
<evidence type="ECO:0000313" key="9">
    <source>
        <dbReference type="Proteomes" id="UP000075840"/>
    </source>
</evidence>
<dbReference type="AlphaFoldDB" id="A0A182HQ97"/>
<dbReference type="InterPro" id="IPR012423">
    <property type="entry name" value="Eaf7/MRGBP"/>
</dbReference>
<dbReference type="VEuPathDB" id="VectorBase:AARA003440"/>
<comment type="similarity">
    <text evidence="2">Belongs to the EAF7 family.</text>
</comment>
<evidence type="ECO:0000256" key="5">
    <source>
        <dbReference type="ARBA" id="ARBA00023163"/>
    </source>
</evidence>
<feature type="compositionally biased region" description="Basic and acidic residues" evidence="7">
    <location>
        <begin position="167"/>
        <end position="178"/>
    </location>
</feature>
<dbReference type="GO" id="GO:0006325">
    <property type="term" value="P:chromatin organization"/>
    <property type="evidence" value="ECO:0007669"/>
    <property type="project" value="UniProtKB-KW"/>
</dbReference>
<organism evidence="8 9">
    <name type="scientific">Anopheles arabiensis</name>
    <name type="common">Mosquito</name>
    <dbReference type="NCBI Taxonomy" id="7173"/>
    <lineage>
        <taxon>Eukaryota</taxon>
        <taxon>Metazoa</taxon>
        <taxon>Ecdysozoa</taxon>
        <taxon>Arthropoda</taxon>
        <taxon>Hexapoda</taxon>
        <taxon>Insecta</taxon>
        <taxon>Pterygota</taxon>
        <taxon>Neoptera</taxon>
        <taxon>Endopterygota</taxon>
        <taxon>Diptera</taxon>
        <taxon>Nematocera</taxon>
        <taxon>Culicoidea</taxon>
        <taxon>Culicidae</taxon>
        <taxon>Anophelinae</taxon>
        <taxon>Anopheles</taxon>
    </lineage>
</organism>
<feature type="compositionally biased region" description="Polar residues" evidence="7">
    <location>
        <begin position="245"/>
        <end position="260"/>
    </location>
</feature>
<evidence type="ECO:0000256" key="2">
    <source>
        <dbReference type="ARBA" id="ARBA00007117"/>
    </source>
</evidence>